<protein>
    <submittedName>
        <fullName evidence="2">Cupin</fullName>
    </submittedName>
</protein>
<dbReference type="InterPro" id="IPR013096">
    <property type="entry name" value="Cupin_2"/>
</dbReference>
<evidence type="ECO:0000313" key="3">
    <source>
        <dbReference type="Proteomes" id="UP000075635"/>
    </source>
</evidence>
<sequence length="164" mass="17738">MSIIQPSFDRSVVVRGSDAEVVGSPTAKVQLLADSSATGGALSTVRVTLAKDADGARPHRHDASAEMFYVLDGAVQVLSGSDIVTAERGDLLVVPPRTAHAFAAARGNSAELLIVITPGVERFEYFRKLTRIAYGQEPPETLRDVQDLYDTHFLSSPEWDTARR</sequence>
<comment type="caution">
    <text evidence="2">The sequence shown here is derived from an EMBL/GenBank/DDBJ whole genome shotgun (WGS) entry which is preliminary data.</text>
</comment>
<dbReference type="Gene3D" id="2.60.120.10">
    <property type="entry name" value="Jelly Rolls"/>
    <property type="match status" value="1"/>
</dbReference>
<dbReference type="InterPro" id="IPR011051">
    <property type="entry name" value="RmlC_Cupin_sf"/>
</dbReference>
<dbReference type="AlphaFoldDB" id="A0A150QSS1"/>
<accession>A0A150QSS1</accession>
<evidence type="ECO:0000313" key="2">
    <source>
        <dbReference type="EMBL" id="KYF71077.1"/>
    </source>
</evidence>
<reference evidence="2 3" key="1">
    <citation type="submission" date="2014-02" db="EMBL/GenBank/DDBJ databases">
        <title>The small core and large imbalanced accessory genome model reveals a collaborative survival strategy of Sorangium cellulosum strains in nature.</title>
        <authorList>
            <person name="Han K."/>
            <person name="Peng R."/>
            <person name="Blom J."/>
            <person name="Li Y.-Z."/>
        </authorList>
    </citation>
    <scope>NUCLEOTIDE SEQUENCE [LARGE SCALE GENOMIC DNA]</scope>
    <source>
        <strain evidence="2 3">So0011-07</strain>
    </source>
</reference>
<name>A0A150QSS1_SORCE</name>
<dbReference type="Proteomes" id="UP000075635">
    <property type="component" value="Unassembled WGS sequence"/>
</dbReference>
<dbReference type="SUPFAM" id="SSF51182">
    <property type="entry name" value="RmlC-like cupins"/>
    <property type="match status" value="1"/>
</dbReference>
<evidence type="ECO:0000259" key="1">
    <source>
        <dbReference type="Pfam" id="PF07883"/>
    </source>
</evidence>
<dbReference type="EMBL" id="JEMB01003549">
    <property type="protein sequence ID" value="KYF71077.1"/>
    <property type="molecule type" value="Genomic_DNA"/>
</dbReference>
<dbReference type="PANTHER" id="PTHR36440:SF1">
    <property type="entry name" value="PUTATIVE (AFU_ORTHOLOGUE AFUA_8G07350)-RELATED"/>
    <property type="match status" value="1"/>
</dbReference>
<dbReference type="PANTHER" id="PTHR36440">
    <property type="entry name" value="PUTATIVE (AFU_ORTHOLOGUE AFUA_8G07350)-RELATED"/>
    <property type="match status" value="1"/>
</dbReference>
<feature type="domain" description="Cupin type-2" evidence="1">
    <location>
        <begin position="46"/>
        <end position="115"/>
    </location>
</feature>
<organism evidence="2 3">
    <name type="scientific">Sorangium cellulosum</name>
    <name type="common">Polyangium cellulosum</name>
    <dbReference type="NCBI Taxonomy" id="56"/>
    <lineage>
        <taxon>Bacteria</taxon>
        <taxon>Pseudomonadati</taxon>
        <taxon>Myxococcota</taxon>
        <taxon>Polyangia</taxon>
        <taxon>Polyangiales</taxon>
        <taxon>Polyangiaceae</taxon>
        <taxon>Sorangium</taxon>
    </lineage>
</organism>
<dbReference type="InterPro" id="IPR053146">
    <property type="entry name" value="QDO-like"/>
</dbReference>
<gene>
    <name evidence="2" type="ORF">BE17_19005</name>
</gene>
<dbReference type="InterPro" id="IPR014710">
    <property type="entry name" value="RmlC-like_jellyroll"/>
</dbReference>
<proteinExistence type="predicted"/>
<dbReference type="Pfam" id="PF07883">
    <property type="entry name" value="Cupin_2"/>
    <property type="match status" value="1"/>
</dbReference>